<gene>
    <name evidence="2" type="primary">sdhD</name>
</gene>
<name>A0A1D8X7X9_9FLOR</name>
<dbReference type="EMBL" id="KX427234">
    <property type="protein sequence ID" value="AOX49045.1"/>
    <property type="molecule type" value="Genomic_DNA"/>
</dbReference>
<accession>A0A1D8X7X9</accession>
<reference evidence="2" key="2">
    <citation type="submission" date="2016-06" db="EMBL/GenBank/DDBJ databases">
        <authorList>
            <person name="Kjaerup R.B."/>
            <person name="Dalgaard T.S."/>
            <person name="Juul-Madsen H.R."/>
        </authorList>
    </citation>
    <scope>NUCLEOTIDE SEQUENCE</scope>
</reference>
<keyword evidence="2" id="KW-0496">Mitochondrion</keyword>
<proteinExistence type="predicted"/>
<evidence type="ECO:0000256" key="1">
    <source>
        <dbReference type="SAM" id="Phobius"/>
    </source>
</evidence>
<dbReference type="RefSeq" id="YP_009317593.1">
    <property type="nucleotide sequence ID" value="NC_031841.1"/>
</dbReference>
<dbReference type="GO" id="GO:0016020">
    <property type="term" value="C:membrane"/>
    <property type="evidence" value="ECO:0007669"/>
    <property type="project" value="InterPro"/>
</dbReference>
<keyword evidence="1" id="KW-0472">Membrane</keyword>
<reference evidence="2" key="1">
    <citation type="journal article" date="2016" name="Sci. Rep.">
        <title>Mitogenomes from type specimens, a genotyping tool for morphologically simple species: ten genomes of agar-producing red algae.</title>
        <authorList>
            <person name="Boo G.H."/>
            <person name="Hughey J.R."/>
            <person name="Miller K.A."/>
            <person name="Boo S.M."/>
        </authorList>
    </citation>
    <scope>NUCLEOTIDE SEQUENCE</scope>
</reference>
<dbReference type="Gene3D" id="1.20.1300.10">
    <property type="entry name" value="Fumarate reductase/succinate dehydrogenase, transmembrane subunit"/>
    <property type="match status" value="1"/>
</dbReference>
<feature type="transmembrane region" description="Helical" evidence="1">
    <location>
        <begin position="12"/>
        <end position="36"/>
    </location>
</feature>
<organism evidence="2">
    <name type="scientific">Pterocladiella media</name>
    <dbReference type="NCBI Taxonomy" id="1911541"/>
    <lineage>
        <taxon>Eukaryota</taxon>
        <taxon>Rhodophyta</taxon>
        <taxon>Florideophyceae</taxon>
        <taxon>Rhodymeniophycidae</taxon>
        <taxon>Gelidiales</taxon>
        <taxon>Pterocladiaceae</taxon>
        <taxon>Pterocladiella</taxon>
    </lineage>
</organism>
<geneLocation type="mitochondrion" evidence="2"/>
<dbReference type="GeneID" id="30218821"/>
<evidence type="ECO:0000313" key="2">
    <source>
        <dbReference type="EMBL" id="AOX49045.1"/>
    </source>
</evidence>
<keyword evidence="1" id="KW-0812">Transmembrane</keyword>
<dbReference type="InterPro" id="IPR034804">
    <property type="entry name" value="SQR/QFR_C/D"/>
</dbReference>
<protein>
    <submittedName>
        <fullName evidence="2">Succinate:cytochrome c oxidoreductase subunit 4</fullName>
    </submittedName>
</protein>
<keyword evidence="1" id="KW-1133">Transmembrane helix</keyword>
<dbReference type="AlphaFoldDB" id="A0A1D8X7X9"/>
<sequence length="80" mass="9398">MIQNYSWFTIRLAALLILATIIIDIEIVGLIISLSFFHINYGIRAIIQDYIHVEKLYLISLNLVRVCYIELIRYSIELII</sequence>